<evidence type="ECO:0000256" key="6">
    <source>
        <dbReference type="ARBA" id="ARBA00023209"/>
    </source>
</evidence>
<dbReference type="GO" id="GO:0008654">
    <property type="term" value="P:phospholipid biosynthetic process"/>
    <property type="evidence" value="ECO:0007669"/>
    <property type="project" value="UniProtKB-KW"/>
</dbReference>
<dbReference type="PANTHER" id="PTHR42685:SF18">
    <property type="entry name" value="DIGERANYLGERANYLGLYCEROPHOSPHOLIPID REDUCTASE"/>
    <property type="match status" value="1"/>
</dbReference>
<dbReference type="Pfam" id="PF01494">
    <property type="entry name" value="FAD_binding_3"/>
    <property type="match status" value="1"/>
</dbReference>
<comment type="caution">
    <text evidence="10">The sequence shown here is derived from an EMBL/GenBank/DDBJ whole genome shotgun (WGS) entry which is preliminary data.</text>
</comment>
<dbReference type="PANTHER" id="PTHR42685">
    <property type="entry name" value="GERANYLGERANYL DIPHOSPHATE REDUCTASE"/>
    <property type="match status" value="1"/>
</dbReference>
<accession>A0A8T4L0L9</accession>
<name>A0A8T4L0L9_9ARCH</name>
<organism evidence="10 11">
    <name type="scientific">Candidatus Iainarchaeum sp</name>
    <dbReference type="NCBI Taxonomy" id="3101447"/>
    <lineage>
        <taxon>Archaea</taxon>
        <taxon>Candidatus Iainarchaeota</taxon>
        <taxon>Candidatus Iainarchaeia</taxon>
        <taxon>Candidatus Iainarchaeales</taxon>
        <taxon>Candidatus Iainarchaeaceae</taxon>
        <taxon>Candidatus Iainarchaeum</taxon>
    </lineage>
</organism>
<dbReference type="Pfam" id="PF22578">
    <property type="entry name" value="GGR_cat"/>
    <property type="match status" value="1"/>
</dbReference>
<dbReference type="SUPFAM" id="SSF51905">
    <property type="entry name" value="FAD/NAD(P)-binding domain"/>
    <property type="match status" value="1"/>
</dbReference>
<dbReference type="InterPro" id="IPR050407">
    <property type="entry name" value="Geranylgeranyl_reductase"/>
</dbReference>
<evidence type="ECO:0000256" key="1">
    <source>
        <dbReference type="ARBA" id="ARBA00022516"/>
    </source>
</evidence>
<dbReference type="Proteomes" id="UP000677687">
    <property type="component" value="Unassembled WGS sequence"/>
</dbReference>
<dbReference type="PRINTS" id="PR00420">
    <property type="entry name" value="RNGMNOXGNASE"/>
</dbReference>
<reference evidence="10" key="1">
    <citation type="submission" date="2021-03" db="EMBL/GenBank/DDBJ databases">
        <authorList>
            <person name="Jaffe A."/>
        </authorList>
    </citation>
    <scope>NUCLEOTIDE SEQUENCE</scope>
    <source>
        <strain evidence="10">RIFCSPHIGHO2_01_FULL_AR10_44_11</strain>
    </source>
</reference>
<evidence type="ECO:0000256" key="2">
    <source>
        <dbReference type="ARBA" id="ARBA00022630"/>
    </source>
</evidence>
<dbReference type="NCBIfam" id="TIGR02032">
    <property type="entry name" value="GG-red-SF"/>
    <property type="match status" value="1"/>
</dbReference>
<dbReference type="InterPro" id="IPR054715">
    <property type="entry name" value="GGR_cat"/>
</dbReference>
<evidence type="ECO:0000313" key="11">
    <source>
        <dbReference type="Proteomes" id="UP000677687"/>
    </source>
</evidence>
<dbReference type="EMBL" id="JAGVWD010000027">
    <property type="protein sequence ID" value="MBS3057385.1"/>
    <property type="molecule type" value="Genomic_DNA"/>
</dbReference>
<keyword evidence="1" id="KW-0444">Lipid biosynthesis</keyword>
<dbReference type="InterPro" id="IPR011777">
    <property type="entry name" value="Geranylgeranyl_Rdtase_fam"/>
</dbReference>
<protein>
    <submittedName>
        <fullName evidence="10">NAD(P)/FAD-dependent oxidoreductase</fullName>
    </submittedName>
</protein>
<keyword evidence="3" id="KW-0274">FAD</keyword>
<gene>
    <name evidence="10" type="ORF">J4415_02040</name>
</gene>
<evidence type="ECO:0000259" key="9">
    <source>
        <dbReference type="Pfam" id="PF22578"/>
    </source>
</evidence>
<dbReference type="InterPro" id="IPR002938">
    <property type="entry name" value="FAD-bd"/>
</dbReference>
<evidence type="ECO:0000256" key="7">
    <source>
        <dbReference type="ARBA" id="ARBA00023264"/>
    </source>
</evidence>
<keyword evidence="5" id="KW-0443">Lipid metabolism</keyword>
<proteinExistence type="predicted"/>
<feature type="domain" description="FAD-binding" evidence="8">
    <location>
        <begin position="4"/>
        <end position="167"/>
    </location>
</feature>
<dbReference type="Gene3D" id="3.50.50.60">
    <property type="entry name" value="FAD/NAD(P)-binding domain"/>
    <property type="match status" value="1"/>
</dbReference>
<sequence>MEHFDVIVIGLGPAGLAACKVLAEKKISVLGLDRKQEIGPPKRCAEGLGIAWFRRLKIKPNPEFAVHKIYGAVLFSPNGKSVTLKSKKLQGYILERKIFEKHLAISAAAKGAKITAKTDVLEAKRENGKILLTANQGGETKHFSCSLVIAADGIDSMIARELGLNTSNKLVDVDSGYQYEMTNIEGYDEKLLNLYFGTDVAPRGYLWVFPKRKNTANVGIGIGGTQKETAKFYLDKFIASKPGLAKGSIIEVNAGVIPVGGFLENMTKDNLIAAGDAAHHVDPVHGGGIGIAMEAGMIAAQVASEAVKKKDFSEKFLSKYNKMWYEKRGNELKKKVRIRHLLENLSNEDFDYLAESLSIDDVLKIASADLDKKARLAILGKKMLQRPGLAKIMLKYI</sequence>
<evidence type="ECO:0000256" key="4">
    <source>
        <dbReference type="ARBA" id="ARBA00023002"/>
    </source>
</evidence>
<dbReference type="GO" id="GO:0016628">
    <property type="term" value="F:oxidoreductase activity, acting on the CH-CH group of donors, NAD or NADP as acceptor"/>
    <property type="evidence" value="ECO:0007669"/>
    <property type="project" value="InterPro"/>
</dbReference>
<keyword evidence="2" id="KW-0285">Flavoprotein</keyword>
<reference evidence="10" key="2">
    <citation type="submission" date="2021-05" db="EMBL/GenBank/DDBJ databases">
        <title>Protein family content uncovers lineage relationships and bacterial pathway maintenance mechanisms in DPANN archaea.</title>
        <authorList>
            <person name="Castelle C.J."/>
            <person name="Meheust R."/>
            <person name="Jaffe A.L."/>
            <person name="Seitz K."/>
            <person name="Gong X."/>
            <person name="Baker B.J."/>
            <person name="Banfield J.F."/>
        </authorList>
    </citation>
    <scope>NUCLEOTIDE SEQUENCE</scope>
    <source>
        <strain evidence="10">RIFCSPHIGHO2_01_FULL_AR10_44_11</strain>
    </source>
</reference>
<evidence type="ECO:0000256" key="5">
    <source>
        <dbReference type="ARBA" id="ARBA00023098"/>
    </source>
</evidence>
<keyword evidence="6" id="KW-0594">Phospholipid biosynthesis</keyword>
<dbReference type="Gene3D" id="3.30.9.10">
    <property type="entry name" value="D-Amino Acid Oxidase, subunit A, domain 2"/>
    <property type="match status" value="1"/>
</dbReference>
<evidence type="ECO:0000256" key="3">
    <source>
        <dbReference type="ARBA" id="ARBA00022827"/>
    </source>
</evidence>
<dbReference type="AlphaFoldDB" id="A0A8T4L0L9"/>
<dbReference type="InterPro" id="IPR036188">
    <property type="entry name" value="FAD/NAD-bd_sf"/>
</dbReference>
<dbReference type="GO" id="GO:0071949">
    <property type="term" value="F:FAD binding"/>
    <property type="evidence" value="ECO:0007669"/>
    <property type="project" value="InterPro"/>
</dbReference>
<keyword evidence="4" id="KW-0560">Oxidoreductase</keyword>
<keyword evidence="7" id="KW-1208">Phospholipid metabolism</keyword>
<feature type="domain" description="Digeranylgeranylglycerophospholipid reductase catalytic" evidence="9">
    <location>
        <begin position="172"/>
        <end position="256"/>
    </location>
</feature>
<evidence type="ECO:0000259" key="8">
    <source>
        <dbReference type="Pfam" id="PF01494"/>
    </source>
</evidence>
<evidence type="ECO:0000313" key="10">
    <source>
        <dbReference type="EMBL" id="MBS3057385.1"/>
    </source>
</evidence>